<reference evidence="1 2" key="1">
    <citation type="submission" date="2020-08" db="EMBL/GenBank/DDBJ databases">
        <title>Description of novel Pseudomonas species.</title>
        <authorList>
            <person name="Duman M."/>
            <person name="Mulet M."/>
            <person name="Altun S."/>
            <person name="Saticioglu I.B."/>
            <person name="Lalucat J."/>
            <person name="Garcia-Valdes E."/>
        </authorList>
    </citation>
    <scope>NUCLEOTIDE SEQUENCE [LARGE SCALE GENOMIC DNA]</scope>
    <source>
        <strain evidence="1 2">P155</strain>
    </source>
</reference>
<accession>A0ABS0BU03</accession>
<name>A0ABS0BU03_9PSED</name>
<dbReference type="EMBL" id="JACOPX010000023">
    <property type="protein sequence ID" value="MBF6036820.1"/>
    <property type="molecule type" value="Genomic_DNA"/>
</dbReference>
<protein>
    <recommendedName>
        <fullName evidence="3">DUF4145 domain-containing protein</fullName>
    </recommendedName>
</protein>
<evidence type="ECO:0000313" key="2">
    <source>
        <dbReference type="Proteomes" id="UP000722111"/>
    </source>
</evidence>
<evidence type="ECO:0000313" key="1">
    <source>
        <dbReference type="EMBL" id="MBF6036820.1"/>
    </source>
</evidence>
<evidence type="ECO:0008006" key="3">
    <source>
        <dbReference type="Google" id="ProtNLM"/>
    </source>
</evidence>
<gene>
    <name evidence="1" type="ORF">H8F23_26520</name>
</gene>
<proteinExistence type="predicted"/>
<dbReference type="RefSeq" id="WP_194936351.1">
    <property type="nucleotide sequence ID" value="NZ_JACOPX010000023.1"/>
</dbReference>
<comment type="caution">
    <text evidence="1">The sequence shown here is derived from an EMBL/GenBank/DDBJ whole genome shotgun (WGS) entry which is preliminary data.</text>
</comment>
<sequence>MKKHDEIESDFFSLIDVEDEYLPLVVKCHYAIDKMLDRALTETLPQASAIELKRISFLLKVDFLTALGGLRPHTRKLFELANTVRNKFAHDPYAEFAVGDAAKAKSLLCSHVPVLVPERFKEEEDFQDILKTLFSVCFLQASVAYGNTCRQKVSNIVAQQLVQETISPLKIRTSSIPIHDDFENRCKFMMTEIYPGVEPA</sequence>
<dbReference type="Proteomes" id="UP000722111">
    <property type="component" value="Unassembled WGS sequence"/>
</dbReference>
<organism evidence="1 2">
    <name type="scientific">Pseudomonas neuropathica</name>
    <dbReference type="NCBI Taxonomy" id="2730425"/>
    <lineage>
        <taxon>Bacteria</taxon>
        <taxon>Pseudomonadati</taxon>
        <taxon>Pseudomonadota</taxon>
        <taxon>Gammaproteobacteria</taxon>
        <taxon>Pseudomonadales</taxon>
        <taxon>Pseudomonadaceae</taxon>
        <taxon>Pseudomonas</taxon>
    </lineage>
</organism>
<keyword evidence="2" id="KW-1185">Reference proteome</keyword>